<feature type="compositionally biased region" description="Polar residues" evidence="1">
    <location>
        <begin position="2035"/>
        <end position="2046"/>
    </location>
</feature>
<dbReference type="PANTHER" id="PTHR48429:SF1">
    <property type="entry name" value="AGENET DOMAIN-CONTAINING PROTEIN"/>
    <property type="match status" value="1"/>
</dbReference>
<feature type="region of interest" description="Disordered" evidence="1">
    <location>
        <begin position="1570"/>
        <end position="1616"/>
    </location>
</feature>
<feature type="region of interest" description="Disordered" evidence="1">
    <location>
        <begin position="718"/>
        <end position="757"/>
    </location>
</feature>
<organism evidence="3 4">
    <name type="scientific">Paspalum notatum var. saurae</name>
    <dbReference type="NCBI Taxonomy" id="547442"/>
    <lineage>
        <taxon>Eukaryota</taxon>
        <taxon>Viridiplantae</taxon>
        <taxon>Streptophyta</taxon>
        <taxon>Embryophyta</taxon>
        <taxon>Tracheophyta</taxon>
        <taxon>Spermatophyta</taxon>
        <taxon>Magnoliopsida</taxon>
        <taxon>Liliopsida</taxon>
        <taxon>Poales</taxon>
        <taxon>Poaceae</taxon>
        <taxon>PACMAD clade</taxon>
        <taxon>Panicoideae</taxon>
        <taxon>Andropogonodae</taxon>
        <taxon>Paspaleae</taxon>
        <taxon>Paspalinae</taxon>
        <taxon>Paspalum</taxon>
    </lineage>
</organism>
<name>A0AAQ3WCU2_PASNO</name>
<feature type="compositionally biased region" description="Polar residues" evidence="1">
    <location>
        <begin position="976"/>
        <end position="1004"/>
    </location>
</feature>
<evidence type="ECO:0000313" key="4">
    <source>
        <dbReference type="Proteomes" id="UP001341281"/>
    </source>
</evidence>
<feature type="compositionally biased region" description="Polar residues" evidence="1">
    <location>
        <begin position="1230"/>
        <end position="1240"/>
    </location>
</feature>
<feature type="region of interest" description="Disordered" evidence="1">
    <location>
        <begin position="1909"/>
        <end position="2134"/>
    </location>
</feature>
<feature type="compositionally biased region" description="Basic and acidic residues" evidence="1">
    <location>
        <begin position="734"/>
        <end position="746"/>
    </location>
</feature>
<feature type="region of interest" description="Disordered" evidence="1">
    <location>
        <begin position="377"/>
        <end position="408"/>
    </location>
</feature>
<feature type="compositionally biased region" description="Polar residues" evidence="1">
    <location>
        <begin position="189"/>
        <end position="205"/>
    </location>
</feature>
<feature type="region of interest" description="Disordered" evidence="1">
    <location>
        <begin position="1794"/>
        <end position="1836"/>
    </location>
</feature>
<feature type="region of interest" description="Disordered" evidence="1">
    <location>
        <begin position="843"/>
        <end position="1016"/>
    </location>
</feature>
<dbReference type="PANTHER" id="PTHR48429">
    <property type="entry name" value="AGENET DOMAIN-CONTAINING PROTEIN"/>
    <property type="match status" value="1"/>
</dbReference>
<feature type="region of interest" description="Disordered" evidence="1">
    <location>
        <begin position="467"/>
        <end position="526"/>
    </location>
</feature>
<keyword evidence="4" id="KW-1185">Reference proteome</keyword>
<feature type="compositionally biased region" description="Polar residues" evidence="1">
    <location>
        <begin position="1251"/>
        <end position="1261"/>
    </location>
</feature>
<feature type="domain" description="Agenet" evidence="2">
    <location>
        <begin position="1637"/>
        <end position="1694"/>
    </location>
</feature>
<dbReference type="Pfam" id="PF05641">
    <property type="entry name" value="Agenet"/>
    <property type="match status" value="1"/>
</dbReference>
<evidence type="ECO:0000256" key="1">
    <source>
        <dbReference type="SAM" id="MobiDB-lite"/>
    </source>
</evidence>
<reference evidence="3 4" key="1">
    <citation type="submission" date="2024-02" db="EMBL/GenBank/DDBJ databases">
        <title>High-quality chromosome-scale genome assembly of Pensacola bahiagrass (Paspalum notatum Flugge var. saurae).</title>
        <authorList>
            <person name="Vega J.M."/>
            <person name="Podio M."/>
            <person name="Orjuela J."/>
            <person name="Siena L.A."/>
            <person name="Pessino S.C."/>
            <person name="Combes M.C."/>
            <person name="Mariac C."/>
            <person name="Albertini E."/>
            <person name="Pupilli F."/>
            <person name="Ortiz J.P.A."/>
            <person name="Leblanc O."/>
        </authorList>
    </citation>
    <scope>NUCLEOTIDE SEQUENCE [LARGE SCALE GENOMIC DNA]</scope>
    <source>
        <strain evidence="3">R1</strain>
        <tissue evidence="3">Leaf</tissue>
    </source>
</reference>
<feature type="compositionally biased region" description="Polar residues" evidence="1">
    <location>
        <begin position="932"/>
        <end position="953"/>
    </location>
</feature>
<proteinExistence type="predicted"/>
<dbReference type="Proteomes" id="UP001341281">
    <property type="component" value="Chromosome 02"/>
</dbReference>
<feature type="compositionally biased region" description="Polar residues" evidence="1">
    <location>
        <begin position="1980"/>
        <end position="2005"/>
    </location>
</feature>
<dbReference type="SMART" id="SM00743">
    <property type="entry name" value="Agenet"/>
    <property type="match status" value="2"/>
</dbReference>
<feature type="compositionally biased region" description="Polar residues" evidence="1">
    <location>
        <begin position="1193"/>
        <end position="1217"/>
    </location>
</feature>
<feature type="region of interest" description="Disordered" evidence="1">
    <location>
        <begin position="155"/>
        <end position="205"/>
    </location>
</feature>
<feature type="compositionally biased region" description="Low complexity" evidence="1">
    <location>
        <begin position="1447"/>
        <end position="1464"/>
    </location>
</feature>
<dbReference type="InterPro" id="IPR055274">
    <property type="entry name" value="SWO1"/>
</dbReference>
<feature type="region of interest" description="Disordered" evidence="1">
    <location>
        <begin position="1193"/>
        <end position="1282"/>
    </location>
</feature>
<feature type="domain" description="Agenet" evidence="2">
    <location>
        <begin position="1726"/>
        <end position="1785"/>
    </location>
</feature>
<sequence>MFCWECSATEVSHTPMDHDDADFQRQNFQLAGEDSSKFPSGLRPFALPKLDIEDQLQGHLRFDNLIDSEAFFSVQGHRNSWIEVLSTGSGVVDFGSSAAESCSLSKTNNVWSEATSTESVEMLLKSVGENDRTANMDRNEHRQLSGMDSQIDLSAHSKAANSPSDSTVVATEKDQSQSTHFRITDDPDCSQSTHSRMTTDPSNTEPQLEHFAPFLMDEKAELAAGSCAEKCIASEKLSSSNNTSGSRPAVGNYFEAVHDDRSLDKLNAPSAEVDSRNLSNEHFSELSPLQNIYVTDSYHFEHDKESEVGITPQDSNICHINENKVDGGLHELQSLPCAAQPLGTVNLASQVSNETLLPESSDGLLEAITNPVKMLQKSDDTSNPHLVSSLSHERKAADAAGVPDEANNAGANSMNICCTGGESKLGVPEHHQDSIDNLKSCAMEESTIGEVIPAVSGNIEQVVENNHEGNATSDPCTPKDKGGSSYSIVPENVSGDTVSASEDTDIPSVHHEGSFKERDTPALEEEPENTHLVLSTAGPQEKVPAPVICSSSHITSTAVADTSGTSKDKNVCLISVSDDSSSLPDEKNLKISTMNHEEPFKEGAESTLGEKVPAPVICSSSDITSTAVTDTLGTSEDKNGCSISVSDDSSALPDEKNLKFSTMNHEEPFKEGAESTLGDEGHIVISAGSEQRGEISAVPVGSNIGTYSATASLAKKEEYKEQSNSLDGLSAEEAQDKSGNHPDAHSQKSQADKSSIQCEHQIDPATPPALGISTGKVVEKTVKTPPNANNNLNAHVQDTLLNHDTDHSIGTVPSQDTVGSSLLEADNYNGTCTGDTCGSPSVISCAEPSPQDGGQGSNTVDARSEDPKDCEASADATQSSEKNPHRNVESAPGSDETNTSGDRSFSFEVGAPPNVSEKAHSPVWSPFPRHTASLSTEITTENPQSGSSLNNTSDDSKKTSIVEAGKGQLSERKGTESTGGPSDCSNIVNSAKNKSSPPEQPQQHRNPECSDMSFPFTDPQHLQLRAQIFVYGALIQGTPPGEPYMMAAFGEPVGSGKPTWEAAWRAALERFNFQKSHFASLETPMSSRIGSSVPEKASKGTTVRTAPASKKGAKAVAPAPSAVTPHSPTFSVPLGSSTFNLQRGTHLDFSQAVSPFTYSSHMRQPSPGVMSWYSQSAGPRPAPWPVPPQNLILDSSMQPTVPTNDTANVASSKNTSMPHAATPGAVLPSSAPSIDSSPTAVVNDGKRKAPVSSSKHGSLSQKPRKRKKASASPEQQPVIASPQLKMDIASFTPATKHKAGFTLSTPSNSFGSVLVPNSQITSVPNYQITGGMDNEQRIFSEQIRGAIEKSTGQAKGASMHSMEAVRHKEGVWSHLSTISSNKLAPEVEEKLTSAAAAAEAAVSVAMAAAEAAKMASEAALQAKMMAEEALSSSISVKSMHHEAGQFNASTNPPSLSNSTPASSLKIKDNDHAPGSIISVARETARKRVEEASAAAKRAENLDAILKAAELAAEAVFRAGTIIEMGEPLPFTLRELLEAGPDGYWKSSSVRNKAQSGNDIPVTKTLQVDAPASFNKSVRKRGRKPKYDQAPPNLEPSSSGKELQPYVAHSEHGAEDIPTAVSLDTNRNDTAPINIIWNGIEKGSAVEVLLTKSGFGTAWVSAKVVDMNENNALVHYENHSGTGPSEEWIPLRQEGDKPPKIRLAYPSTLSKFKTRKRRRETSGSCLWVIGDHVDACVKDSWREGVIAQNHEADDRKYVVNFPVGAGDVESILVEAWNLRPSRVWKDGQWIEWSRARERKSKSNKGDSPLEKRQKTGPFQAGSNLPIVGEAGDLSKDKNTNIAKKPEELKPLALSQRDMVFNVGKSVVENKSDALAFKRPGLQKEGSKVVYGVPKHGKKKKFMEVSKHYDAGQSDKISEGNASSRFAKPLMPQLPRPRENTSKVDSNRGRRVGEMRSRLPKPAKSQNVAANTVPVKDPLSISDPNSGVSERSFNFAGSATSTSNNVKPTVEKNNYGLGTGVRTETPSISETEAVPTIPTSKQNASNTNRAKRKLVPAVANVNRGVPRISEKTSSDSGEPHRTSSDSAEPRRSNRRIQPTSRLLEGLQSSLIISKVPGEKVPRSNYRSASSRGRAHG</sequence>
<feature type="compositionally biased region" description="Basic and acidic residues" evidence="1">
    <location>
        <begin position="1934"/>
        <end position="1955"/>
    </location>
</feature>
<dbReference type="InterPro" id="IPR008395">
    <property type="entry name" value="Agenet-like_dom"/>
</dbReference>
<feature type="compositionally biased region" description="Basic and acidic residues" evidence="1">
    <location>
        <begin position="508"/>
        <end position="521"/>
    </location>
</feature>
<evidence type="ECO:0000259" key="2">
    <source>
        <dbReference type="SMART" id="SM00743"/>
    </source>
</evidence>
<feature type="compositionally biased region" description="Basic and acidic residues" evidence="1">
    <location>
        <begin position="2066"/>
        <end position="2089"/>
    </location>
</feature>
<feature type="compositionally biased region" description="Polar residues" evidence="1">
    <location>
        <begin position="159"/>
        <end position="169"/>
    </location>
</feature>
<feature type="region of interest" description="Disordered" evidence="1">
    <location>
        <begin position="1444"/>
        <end position="1468"/>
    </location>
</feature>
<accession>A0AAQ3WCU2</accession>
<feature type="region of interest" description="Disordered" evidence="1">
    <location>
        <begin position="1086"/>
        <end position="1125"/>
    </location>
</feature>
<feature type="compositionally biased region" description="Polar residues" evidence="1">
    <location>
        <begin position="747"/>
        <end position="757"/>
    </location>
</feature>
<evidence type="ECO:0000313" key="3">
    <source>
        <dbReference type="EMBL" id="WVZ57611.1"/>
    </source>
</evidence>
<feature type="compositionally biased region" description="Basic and acidic residues" evidence="1">
    <location>
        <begin position="1802"/>
        <end position="1812"/>
    </location>
</feature>
<dbReference type="EMBL" id="CP144746">
    <property type="protein sequence ID" value="WVZ57611.1"/>
    <property type="molecule type" value="Genomic_DNA"/>
</dbReference>
<feature type="compositionally biased region" description="Basic and acidic residues" evidence="1">
    <location>
        <begin position="862"/>
        <end position="871"/>
    </location>
</feature>
<gene>
    <name evidence="3" type="ORF">U9M48_007974</name>
</gene>
<dbReference type="InterPro" id="IPR014002">
    <property type="entry name" value="Agenet_dom_plant"/>
</dbReference>
<protein>
    <recommendedName>
        <fullName evidence="2">Agenet domain-containing protein</fullName>
    </recommendedName>
</protein>
<feature type="compositionally biased region" description="Polar residues" evidence="1">
    <location>
        <begin position="2093"/>
        <end position="2109"/>
    </location>
</feature>